<protein>
    <recommendedName>
        <fullName evidence="4">Sporulation protein</fullName>
    </recommendedName>
</protein>
<name>A0A7X3FMT9_9BACL</name>
<keyword evidence="1" id="KW-0732">Signal</keyword>
<evidence type="ECO:0000313" key="3">
    <source>
        <dbReference type="Proteomes" id="UP000490800"/>
    </source>
</evidence>
<keyword evidence="3" id="KW-1185">Reference proteome</keyword>
<comment type="caution">
    <text evidence="2">The sequence shown here is derived from an EMBL/GenBank/DDBJ whole genome shotgun (WGS) entry which is preliminary data.</text>
</comment>
<proteinExistence type="predicted"/>
<dbReference type="Proteomes" id="UP000490800">
    <property type="component" value="Unassembled WGS sequence"/>
</dbReference>
<evidence type="ECO:0000256" key="1">
    <source>
        <dbReference type="SAM" id="SignalP"/>
    </source>
</evidence>
<accession>A0A7X3FMT9</accession>
<sequence length="133" mass="14589">MEKLRSKKAAGVWTALLVAALSVTACSPGQAAGPRTYQYAKDGYLGTTSANPNLALNPGYHTYQTDSDIVHHQMKKLPYVSDVHVRLDGPIGYVKLRLPPGMPPDMAAGIRAQAEQDLHTSLPRYRFIVIIMR</sequence>
<evidence type="ECO:0000313" key="2">
    <source>
        <dbReference type="EMBL" id="MVP02523.1"/>
    </source>
</evidence>
<evidence type="ECO:0008006" key="4">
    <source>
        <dbReference type="Google" id="ProtNLM"/>
    </source>
</evidence>
<dbReference type="AlphaFoldDB" id="A0A7X3FMT9"/>
<feature type="signal peptide" evidence="1">
    <location>
        <begin position="1"/>
        <end position="31"/>
    </location>
</feature>
<reference evidence="2 3" key="1">
    <citation type="journal article" date="2019" name="Microorganisms">
        <title>Paenibacillus lutrae sp. nov., A Chitinolytic Species Isolated from A River Otter in Castril Natural Park, Granada, Spain.</title>
        <authorList>
            <person name="Rodriguez M."/>
            <person name="Reina J.C."/>
            <person name="Bejar V."/>
            <person name="Llamas I."/>
        </authorList>
    </citation>
    <scope>NUCLEOTIDE SEQUENCE [LARGE SCALE GENOMIC DNA]</scope>
    <source>
        <strain evidence="2 3">N10</strain>
    </source>
</reference>
<dbReference type="OrthoDB" id="2679017at2"/>
<feature type="chain" id="PRO_5031473890" description="Sporulation protein" evidence="1">
    <location>
        <begin position="32"/>
        <end position="133"/>
    </location>
</feature>
<organism evidence="2 3">
    <name type="scientific">Paenibacillus lutrae</name>
    <dbReference type="NCBI Taxonomy" id="2078573"/>
    <lineage>
        <taxon>Bacteria</taxon>
        <taxon>Bacillati</taxon>
        <taxon>Bacillota</taxon>
        <taxon>Bacilli</taxon>
        <taxon>Bacillales</taxon>
        <taxon>Paenibacillaceae</taxon>
        <taxon>Paenibacillus</taxon>
    </lineage>
</organism>
<dbReference type="EMBL" id="RHLK01000027">
    <property type="protein sequence ID" value="MVP02523.1"/>
    <property type="molecule type" value="Genomic_DNA"/>
</dbReference>
<dbReference type="RefSeq" id="WP_157338874.1">
    <property type="nucleotide sequence ID" value="NZ_RHLK01000027.1"/>
</dbReference>
<dbReference type="PROSITE" id="PS51257">
    <property type="entry name" value="PROKAR_LIPOPROTEIN"/>
    <property type="match status" value="1"/>
</dbReference>
<gene>
    <name evidence="2" type="ORF">EDM21_23870</name>
</gene>